<feature type="region of interest" description="Disordered" evidence="8">
    <location>
        <begin position="737"/>
        <end position="765"/>
    </location>
</feature>
<evidence type="ECO:0000256" key="4">
    <source>
        <dbReference type="ARBA" id="ARBA00022840"/>
    </source>
</evidence>
<feature type="region of interest" description="Disordered" evidence="8">
    <location>
        <begin position="90"/>
        <end position="142"/>
    </location>
</feature>
<feature type="transmembrane region" description="Helical" evidence="9">
    <location>
        <begin position="870"/>
        <end position="891"/>
    </location>
</feature>
<dbReference type="GO" id="GO:0016887">
    <property type="term" value="F:ATP hydrolysis activity"/>
    <property type="evidence" value="ECO:0007669"/>
    <property type="project" value="InterPro"/>
</dbReference>
<sequence>MATLRVSRAQTHRLIPGRLSPFTTLASRPTPLCTSLILVNGTPLSSLSPSPSSYSLGARLSQEASFSTCIPARKNGKGWDYVDSIVNDEAASPKRGPKKPIKGLSSSQASVTSKSASHQHTTKDSNPSITDSNGATGEKISPKTIMNHLDNYVIGQARAKKILSVAVYNHYNRIRANMLRKEQQMHLNRQSQSDYYNSHIYDHAETIYFGTNDQKHTQRTNSASEKAKADIDLSRETAASKDSASSTYAMPESQFLDKEVSEKNAESPAGVLQSQTSEKPSASPEANTTKDSFFISDTLLEKSNVLLIGPTGSGKYQLLYFYTNLPIYVQIFPPTSKVLDVPFSVSDATPLTQAGYVGEDVEVIIQRLLQSCDYDVSRAEHGIVFIDEIDKISRRSDSFSMSKDVSGEGVQQALLRMLEGTVVTITDKSGSAGGFGSSSHHGGPPSSFGSSNFGMGSTNGGHGGNGATGPGGPNHQSPIFPGSPSMGGAGRRGGPGSGSGSGINGLGGNPFTGSKGDVYTVDTSNILFILSGAFVDLDKIVMDRVAKGSIGFDNPIRSTDSSGVSKKVAEMFTPASFDNTAASSDFNPLDYVEPGDLIKFGLIPEFIGRLPVLASVNKLDRESLVRVLTEPRNALIAQYKSLLEMSGAKLHITNNALLVIAEQAIQKQTGARGLRRIMENLLLEPMFDAPGSSIRYIVIDSDVASFRKRPLYFSSVQESDVENAIWADDSRVIDPVLLTSKSPNNGNMGSNPTNSQSQGPMPQSHPLAWKGGDDILFREPKEKEAATAIASPASQPRSENSSPIIESPIEINHPYYPRDPNLLPHYRPSNLTIVGAFGVLGSGIAIVIVLSVLAIKFSNRRVPLTCGEKLTFGWFMVCGLIHIVLEGYFSFNHKTIAGNEHILADLWREYSHSDSRYLTSDTFTVLMEGITAIFDGSMAVVAAYGIINDSPFRHVAQILCSLAQLYGNVLYLSTAYMDNFVAANPHPFYFYGYFVFMNAIWIVIPTILVFQSSKAIYEGMSIAQGVKYAKLKTN</sequence>
<reference evidence="11" key="1">
    <citation type="submission" date="2022-07" db="EMBL/GenBank/DDBJ databases">
        <title>Phylogenomic reconstructions and comparative analyses of Kickxellomycotina fungi.</title>
        <authorList>
            <person name="Reynolds N.K."/>
            <person name="Stajich J.E."/>
            <person name="Barry K."/>
            <person name="Grigoriev I.V."/>
            <person name="Crous P."/>
            <person name="Smith M.E."/>
        </authorList>
    </citation>
    <scope>NUCLEOTIDE SEQUENCE</scope>
    <source>
        <strain evidence="11">NBRC 100468</strain>
    </source>
</reference>
<keyword evidence="6 7" id="KW-0472">Membrane</keyword>
<dbReference type="Pfam" id="PF10431">
    <property type="entry name" value="ClpB_D2-small"/>
    <property type="match status" value="1"/>
</dbReference>
<keyword evidence="12" id="KW-1185">Reference proteome</keyword>
<dbReference type="InterPro" id="IPR027417">
    <property type="entry name" value="P-loop_NTPase"/>
</dbReference>
<keyword evidence="4 11" id="KW-0067">ATP-binding</keyword>
<dbReference type="GO" id="GO:0016020">
    <property type="term" value="C:membrane"/>
    <property type="evidence" value="ECO:0007669"/>
    <property type="project" value="UniProtKB-SubCell"/>
</dbReference>
<evidence type="ECO:0000256" key="9">
    <source>
        <dbReference type="SAM" id="Phobius"/>
    </source>
</evidence>
<evidence type="ECO:0000313" key="12">
    <source>
        <dbReference type="Proteomes" id="UP001150538"/>
    </source>
</evidence>
<dbReference type="InterPro" id="IPR050052">
    <property type="entry name" value="ATP-dep_Clp_protease_ClpX"/>
</dbReference>
<feature type="transmembrane region" description="Helical" evidence="9">
    <location>
        <begin position="958"/>
        <end position="976"/>
    </location>
</feature>
<dbReference type="FunFam" id="1.10.8.60:FF:000002">
    <property type="entry name" value="ATP-dependent Clp protease ATP-binding subunit ClpX"/>
    <property type="match status" value="1"/>
</dbReference>
<feature type="compositionally biased region" description="Low complexity" evidence="8">
    <location>
        <begin position="437"/>
        <end position="456"/>
    </location>
</feature>
<protein>
    <submittedName>
        <fullName evidence="11">ATP-binding protein</fullName>
    </submittedName>
</protein>
<dbReference type="InterPro" id="IPR003959">
    <property type="entry name" value="ATPase_AAA_core"/>
</dbReference>
<dbReference type="EMBL" id="JANBPU010000010">
    <property type="protein sequence ID" value="KAJ1920756.1"/>
    <property type="molecule type" value="Genomic_DNA"/>
</dbReference>
<dbReference type="SUPFAM" id="SSF52540">
    <property type="entry name" value="P-loop containing nucleoside triphosphate hydrolases"/>
    <property type="match status" value="1"/>
</dbReference>
<dbReference type="Pfam" id="PF07724">
    <property type="entry name" value="AAA_2"/>
    <property type="match status" value="1"/>
</dbReference>
<dbReference type="InterPro" id="IPR019489">
    <property type="entry name" value="Clp_ATPase_C"/>
</dbReference>
<comment type="subcellular location">
    <subcellularLocation>
        <location evidence="1">Membrane</location>
        <topology evidence="1">Multi-pass membrane protein</topology>
    </subcellularLocation>
</comment>
<proteinExistence type="predicted"/>
<accession>A0A9W8AAD4</accession>
<keyword evidence="3" id="KW-0547">Nucleotide-binding</keyword>
<evidence type="ECO:0000313" key="11">
    <source>
        <dbReference type="EMBL" id="KAJ1920756.1"/>
    </source>
</evidence>
<dbReference type="GO" id="GO:0005524">
    <property type="term" value="F:ATP binding"/>
    <property type="evidence" value="ECO:0007669"/>
    <property type="project" value="UniProtKB-KW"/>
</dbReference>
<evidence type="ECO:0000256" key="8">
    <source>
        <dbReference type="SAM" id="MobiDB-lite"/>
    </source>
</evidence>
<feature type="transmembrane region" description="Helical" evidence="9">
    <location>
        <begin position="833"/>
        <end position="858"/>
    </location>
</feature>
<feature type="compositionally biased region" description="Polar residues" evidence="8">
    <location>
        <begin position="739"/>
        <end position="761"/>
    </location>
</feature>
<feature type="transmembrane region" description="Helical" evidence="9">
    <location>
        <begin position="988"/>
        <end position="1010"/>
    </location>
</feature>
<organism evidence="11 12">
    <name type="scientific">Mycoemilia scoparia</name>
    <dbReference type="NCBI Taxonomy" id="417184"/>
    <lineage>
        <taxon>Eukaryota</taxon>
        <taxon>Fungi</taxon>
        <taxon>Fungi incertae sedis</taxon>
        <taxon>Zoopagomycota</taxon>
        <taxon>Kickxellomycotina</taxon>
        <taxon>Kickxellomycetes</taxon>
        <taxon>Kickxellales</taxon>
        <taxon>Kickxellaceae</taxon>
        <taxon>Mycoemilia</taxon>
    </lineage>
</organism>
<evidence type="ECO:0000259" key="10">
    <source>
        <dbReference type="PROSITE" id="PS51751"/>
    </source>
</evidence>
<dbReference type="SMART" id="SM01086">
    <property type="entry name" value="ClpB_D2-small"/>
    <property type="match status" value="1"/>
</dbReference>
<dbReference type="AlphaFoldDB" id="A0A9W8AAD4"/>
<feature type="compositionally biased region" description="Gly residues" evidence="8">
    <location>
        <begin position="485"/>
        <end position="508"/>
    </location>
</feature>
<dbReference type="InterPro" id="IPR033118">
    <property type="entry name" value="EXPERA"/>
</dbReference>
<feature type="region of interest" description="Disordered" evidence="8">
    <location>
        <begin position="432"/>
        <end position="508"/>
    </location>
</feature>
<evidence type="ECO:0000256" key="3">
    <source>
        <dbReference type="ARBA" id="ARBA00022741"/>
    </source>
</evidence>
<gene>
    <name evidence="11" type="primary">MCX1</name>
    <name evidence="11" type="ORF">H4219_001155</name>
</gene>
<dbReference type="PROSITE" id="PS51751">
    <property type="entry name" value="EXPERA"/>
    <property type="match status" value="1"/>
</dbReference>
<feature type="compositionally biased region" description="Gly residues" evidence="8">
    <location>
        <begin position="457"/>
        <end position="472"/>
    </location>
</feature>
<evidence type="ECO:0000256" key="7">
    <source>
        <dbReference type="PROSITE-ProRule" id="PRU01087"/>
    </source>
</evidence>
<dbReference type="OrthoDB" id="1721884at2759"/>
<feature type="compositionally biased region" description="Basic and acidic residues" evidence="8">
    <location>
        <begin position="225"/>
        <end position="239"/>
    </location>
</feature>
<feature type="region of interest" description="Disordered" evidence="8">
    <location>
        <begin position="212"/>
        <end position="289"/>
    </location>
</feature>
<feature type="transmembrane region" description="Helical" evidence="9">
    <location>
        <begin position="923"/>
        <end position="946"/>
    </location>
</feature>
<dbReference type="Pfam" id="PF05241">
    <property type="entry name" value="EBP"/>
    <property type="match status" value="1"/>
</dbReference>
<feature type="compositionally biased region" description="Low complexity" evidence="8">
    <location>
        <begin position="105"/>
        <end position="116"/>
    </location>
</feature>
<feature type="compositionally biased region" description="Polar residues" evidence="8">
    <location>
        <begin position="272"/>
        <end position="289"/>
    </location>
</feature>
<dbReference type="Proteomes" id="UP001150538">
    <property type="component" value="Unassembled WGS sequence"/>
</dbReference>
<name>A0A9W8AAD4_9FUNG</name>
<feature type="compositionally biased region" description="Basic and acidic residues" evidence="8">
    <location>
        <begin position="255"/>
        <end position="265"/>
    </location>
</feature>
<dbReference type="PANTHER" id="PTHR48102:SF7">
    <property type="entry name" value="ATP-DEPENDENT CLP PROTEASE ATP-BINDING SUBUNIT CLPX-LIKE, MITOCHONDRIAL"/>
    <property type="match status" value="1"/>
</dbReference>
<dbReference type="Gene3D" id="3.40.50.300">
    <property type="entry name" value="P-loop containing nucleotide triphosphate hydrolases"/>
    <property type="match status" value="1"/>
</dbReference>
<evidence type="ECO:0000256" key="5">
    <source>
        <dbReference type="ARBA" id="ARBA00022989"/>
    </source>
</evidence>
<dbReference type="Gene3D" id="1.10.8.60">
    <property type="match status" value="1"/>
</dbReference>
<dbReference type="GO" id="GO:0051603">
    <property type="term" value="P:proteolysis involved in protein catabolic process"/>
    <property type="evidence" value="ECO:0007669"/>
    <property type="project" value="TreeGrafter"/>
</dbReference>
<dbReference type="PANTHER" id="PTHR48102">
    <property type="entry name" value="ATP-DEPENDENT CLP PROTEASE ATP-BINDING SUBUNIT CLPX-LIKE, MITOCHONDRIAL-RELATED"/>
    <property type="match status" value="1"/>
</dbReference>
<evidence type="ECO:0000256" key="6">
    <source>
        <dbReference type="ARBA" id="ARBA00023136"/>
    </source>
</evidence>
<evidence type="ECO:0000256" key="1">
    <source>
        <dbReference type="ARBA" id="ARBA00004141"/>
    </source>
</evidence>
<keyword evidence="2 7" id="KW-0812">Transmembrane</keyword>
<dbReference type="GO" id="GO:0005759">
    <property type="term" value="C:mitochondrial matrix"/>
    <property type="evidence" value="ECO:0007669"/>
    <property type="project" value="TreeGrafter"/>
</dbReference>
<feature type="domain" description="EXPERA" evidence="10">
    <location>
        <begin position="867"/>
        <end position="1009"/>
    </location>
</feature>
<feature type="compositionally biased region" description="Polar residues" evidence="8">
    <location>
        <begin position="124"/>
        <end position="135"/>
    </location>
</feature>
<keyword evidence="5 7" id="KW-1133">Transmembrane helix</keyword>
<comment type="caution">
    <text evidence="11">The sequence shown here is derived from an EMBL/GenBank/DDBJ whole genome shotgun (WGS) entry which is preliminary data.</text>
</comment>
<evidence type="ECO:0000256" key="2">
    <source>
        <dbReference type="ARBA" id="ARBA00022692"/>
    </source>
</evidence>